<evidence type="ECO:0000256" key="1">
    <source>
        <dbReference type="SAM" id="MobiDB-lite"/>
    </source>
</evidence>
<dbReference type="GO" id="GO:0016757">
    <property type="term" value="F:glycosyltransferase activity"/>
    <property type="evidence" value="ECO:0007669"/>
    <property type="project" value="InterPro"/>
</dbReference>
<dbReference type="Proteomes" id="UP000751190">
    <property type="component" value="Unassembled WGS sequence"/>
</dbReference>
<accession>A0A8J5XH18</accession>
<dbReference type="InterPro" id="IPR044290">
    <property type="entry name" value="RRA1/2/3"/>
</dbReference>
<evidence type="ECO:0000313" key="4">
    <source>
        <dbReference type="EMBL" id="KAG8463827.1"/>
    </source>
</evidence>
<feature type="compositionally biased region" description="Basic and acidic residues" evidence="1">
    <location>
        <begin position="843"/>
        <end position="857"/>
    </location>
</feature>
<protein>
    <recommendedName>
        <fullName evidence="3">Nucleotide-diphospho-sugar transferase domain-containing protein</fullName>
    </recommendedName>
</protein>
<dbReference type="AlphaFoldDB" id="A0A8J5XH18"/>
<keyword evidence="5" id="KW-1185">Reference proteome</keyword>
<reference evidence="4" key="1">
    <citation type="submission" date="2021-05" db="EMBL/GenBank/DDBJ databases">
        <title>The genome of the haptophyte Pavlova lutheri (Diacronema luteri, Pavlovales) - a model for lipid biosynthesis in eukaryotic algae.</title>
        <authorList>
            <person name="Hulatt C.J."/>
            <person name="Posewitz M.C."/>
        </authorList>
    </citation>
    <scope>NUCLEOTIDE SEQUENCE</scope>
    <source>
        <strain evidence="4">NIVA-4/92</strain>
    </source>
</reference>
<keyword evidence="2" id="KW-0472">Membrane</keyword>
<dbReference type="EMBL" id="JAGTXO010000015">
    <property type="protein sequence ID" value="KAG8463827.1"/>
    <property type="molecule type" value="Genomic_DNA"/>
</dbReference>
<dbReference type="Pfam" id="PF03407">
    <property type="entry name" value="Nucleotid_trans"/>
    <property type="match status" value="1"/>
</dbReference>
<evidence type="ECO:0000259" key="3">
    <source>
        <dbReference type="Pfam" id="PF03407"/>
    </source>
</evidence>
<dbReference type="OrthoDB" id="540503at2759"/>
<dbReference type="PANTHER" id="PTHR46581:SF3">
    <property type="entry name" value="ARABINOSYLTRANSFERASE RRA3"/>
    <property type="match status" value="1"/>
</dbReference>
<keyword evidence="2" id="KW-0812">Transmembrane</keyword>
<keyword evidence="2" id="KW-1133">Transmembrane helix</keyword>
<feature type="domain" description="Nucleotide-diphospho-sugar transferase" evidence="3">
    <location>
        <begin position="583"/>
        <end position="801"/>
    </location>
</feature>
<dbReference type="InterPro" id="IPR005069">
    <property type="entry name" value="Nucl-diP-sugar_transferase"/>
</dbReference>
<sequence>MVSMRNCITLSGVLIIAFVCYINVRQLHSMGQHHVIRAAATAYLPPEPYTFGAVRVADLDLDGVPETELPSEDPAVDGGDGGAAAGATLAALAGCAADAGAPLALERALACAPPVASAPPAPRCAPKHVDAARAARLHTFSGAWPIGCDRADADAALCGAVRRVSRSTERQLILSVAMDAPTLVAMLPAHIAALRRAGLAERTLLVPLGCAARALVVASGLAMYAGAAAQPPAGTQSAELGGRAAKWRVAAALARMGTHVLVVEPSVLFFAEPFRLFARDADVEAMSSGWAERDAYGYVHGTDDPSMGWSRYVESMRISALSPAFALLAPTAHAAALADALADALAAEPASALNTPLAAGALLPAAIVERRLLNEELVLPAANGVNRVGARFRVLDVRCFAGAAATLRAHGQIGGDAQLAALELLPPPAPHGEGEAGGAVGAYACDVLQARAGRASLPASRWRASWADGAGNGLHALEHRSVDRAMLSRRFDSWARLGQPGGTCAPEPARTRVRTQPLNLIAPASGASASGEWPVNCAGLEALCAVLRTAATTGQREVLVAVSNKNIFQMLGAFIDGVKAAAVRAFVLVALDDETAEFGRARAVPTYLRKVTARGGGTDNHATSGLKFRILKEFLTVGCSVLLSDVDIIYMADPFQFLYRDTDVEGMSDGWDDATAYGDAQYGTADAQLHWLGEHTSVRVFARNSGLFYLQATHEALALMERMASRMASEAVWDQSAYNQELFRPSSPVHAGVGTTVRVMRYECFLNTKVLFRFLREHPAFHAHRPVSAHVNYHPEKEMRMADIARLYHRKVPDALDRWNAGEGMRPPPPARGSCAGKVGMSARDEPHPLRAGETDGRPLARAVAGSGPWRWGEIDGVRFEADGSLALGAPLEPGGGTSGAWGVVDNQWRKTDTLWVRVDGRQYLVLFLRHNWAFVAVRCDDEAIVYGQYSGRPFPDRALY</sequence>
<feature type="region of interest" description="Disordered" evidence="1">
    <location>
        <begin position="819"/>
        <end position="857"/>
    </location>
</feature>
<name>A0A8J5XH18_DIALT</name>
<dbReference type="PANTHER" id="PTHR46581">
    <property type="entry name" value="ARABINOSYLTRANSFERASE RRA3"/>
    <property type="match status" value="1"/>
</dbReference>
<organism evidence="4 5">
    <name type="scientific">Diacronema lutheri</name>
    <name type="common">Unicellular marine alga</name>
    <name type="synonym">Monochrysis lutheri</name>
    <dbReference type="NCBI Taxonomy" id="2081491"/>
    <lineage>
        <taxon>Eukaryota</taxon>
        <taxon>Haptista</taxon>
        <taxon>Haptophyta</taxon>
        <taxon>Pavlovophyceae</taxon>
        <taxon>Pavlovales</taxon>
        <taxon>Pavlovaceae</taxon>
        <taxon>Diacronema</taxon>
    </lineage>
</organism>
<evidence type="ECO:0000256" key="2">
    <source>
        <dbReference type="SAM" id="Phobius"/>
    </source>
</evidence>
<proteinExistence type="predicted"/>
<gene>
    <name evidence="4" type="ORF">KFE25_004100</name>
</gene>
<comment type="caution">
    <text evidence="4">The sequence shown here is derived from an EMBL/GenBank/DDBJ whole genome shotgun (WGS) entry which is preliminary data.</text>
</comment>
<evidence type="ECO:0000313" key="5">
    <source>
        <dbReference type="Proteomes" id="UP000751190"/>
    </source>
</evidence>
<feature type="transmembrane region" description="Helical" evidence="2">
    <location>
        <begin position="7"/>
        <end position="24"/>
    </location>
</feature>